<comment type="caution">
    <text evidence="2">The sequence shown here is derived from an EMBL/GenBank/DDBJ whole genome shotgun (WGS) entry which is preliminary data.</text>
</comment>
<evidence type="ECO:0000313" key="3">
    <source>
        <dbReference type="Proteomes" id="UP001237592"/>
    </source>
</evidence>
<sequence>MKNDADLIDRWRAAWPEALAAWSKFTRLRDPNLCASRVEASRLGLSGSFAMIRLLDQSVVVDLPLVTELGLDDYALEVLAHEIGHHILAPGSASDQFRLLARMRRALPTLEQHAPMVANLYTDLFINDRLQRQANLRMADIYRKLQHGRSAEANAKSSGGVWTLYMRIYENLWQLQKGELGGGSADERLDTDAWLGARLIRVYANDWMLAAGRFATLLLPYLVEDTDALSPSRYLLDTRDAARGCQTYGAQQIEDDEADGAIHPVHDKRISGLDGEEPVTEAPARPGGGQLREPFELGDILKASGVNLSDHEIAIRYYRERALPHLVAFPSRPAPESQEPQMEGLEAWEIGDPLEDIDWLQSVMQSPRPVPGVTTVRRVYGREPARTTDAVPVDLDMYVDSSGSMPNPQAHTSFLTLAGAVIALSALRAGAKVQVTLWSGKNEVMQTPGFVRDEDMILGVLTEFFGGGTCFPIHRLRQTYAARRERPSHILMISDDGITTMFDQDELGNSGWDISAKALAQGGAGGTMALNLERDWDGAAAHKWLQQTYDDLKRARREQGWDIHAVERYEDLLDFARAFSRRHYIQQ</sequence>
<dbReference type="Proteomes" id="UP001237592">
    <property type="component" value="Unassembled WGS sequence"/>
</dbReference>
<dbReference type="SUPFAM" id="SSF53300">
    <property type="entry name" value="vWA-like"/>
    <property type="match status" value="1"/>
</dbReference>
<reference evidence="2 3" key="1">
    <citation type="submission" date="2023-08" db="EMBL/GenBank/DDBJ databases">
        <title>Draft genome sequence of Janthinobacterium lividum.</title>
        <authorList>
            <person name="Chun B.H."/>
            <person name="Lee Y."/>
        </authorList>
    </citation>
    <scope>NUCLEOTIDE SEQUENCE [LARGE SCALE GENOMIC DNA]</scope>
    <source>
        <strain evidence="2 3">AMJK</strain>
    </source>
</reference>
<name>A0ABU0XZS5_9BURK</name>
<evidence type="ECO:0000313" key="2">
    <source>
        <dbReference type="EMBL" id="MDQ4628344.1"/>
    </source>
</evidence>
<dbReference type="EMBL" id="JAVFKP010000005">
    <property type="protein sequence ID" value="MDQ4628344.1"/>
    <property type="molecule type" value="Genomic_DNA"/>
</dbReference>
<accession>A0ABU0XZS5</accession>
<dbReference type="InterPro" id="IPR036465">
    <property type="entry name" value="vWFA_dom_sf"/>
</dbReference>
<organism evidence="2 3">
    <name type="scientific">Janthinobacterium lividum</name>
    <dbReference type="NCBI Taxonomy" id="29581"/>
    <lineage>
        <taxon>Bacteria</taxon>
        <taxon>Pseudomonadati</taxon>
        <taxon>Pseudomonadota</taxon>
        <taxon>Betaproteobacteria</taxon>
        <taxon>Burkholderiales</taxon>
        <taxon>Oxalobacteraceae</taxon>
        <taxon>Janthinobacterium</taxon>
    </lineage>
</organism>
<keyword evidence="3" id="KW-1185">Reference proteome</keyword>
<dbReference type="RefSeq" id="WP_307780051.1">
    <property type="nucleotide sequence ID" value="NZ_JAVFKP010000005.1"/>
</dbReference>
<protein>
    <submittedName>
        <fullName evidence="2">VWA domain-containing protein</fullName>
    </submittedName>
</protein>
<gene>
    <name evidence="2" type="ORF">RB624_20890</name>
</gene>
<feature type="region of interest" description="Disordered" evidence="1">
    <location>
        <begin position="269"/>
        <end position="291"/>
    </location>
</feature>
<evidence type="ECO:0000256" key="1">
    <source>
        <dbReference type="SAM" id="MobiDB-lite"/>
    </source>
</evidence>
<proteinExistence type="predicted"/>